<evidence type="ECO:0000313" key="2">
    <source>
        <dbReference type="Proteomes" id="UP000284296"/>
    </source>
</evidence>
<sequence>MALISEQIDAVMQIFTQKIFKGEILMYIPNIQVMPLVQKGKKINSLMEEKNMITQNSTATINNLDGTYITVLMDQLVWAPFPTDSKSESERNNFCNHFEKICETLTEKCSQDDEDALVVYDSIPKYARYHLYVATNEPGYFKPINFLDIVRKNWDVLESESATYEALISLVKLMADYITGYELYLTYYEKKSAEVRTVTLNSNDTPNDDDFLTDLFN</sequence>
<comment type="caution">
    <text evidence="1">The sequence shown here is derived from an EMBL/GenBank/DDBJ whole genome shotgun (WGS) entry which is preliminary data.</text>
</comment>
<protein>
    <submittedName>
        <fullName evidence="1">Uncharacterized protein</fullName>
    </submittedName>
</protein>
<dbReference type="AlphaFoldDB" id="A0A412Q368"/>
<proteinExistence type="predicted"/>
<name>A0A412Q368_9FIRM</name>
<evidence type="ECO:0000313" key="1">
    <source>
        <dbReference type="EMBL" id="RGT81081.1"/>
    </source>
</evidence>
<reference evidence="1 2" key="1">
    <citation type="submission" date="2018-08" db="EMBL/GenBank/DDBJ databases">
        <title>A genome reference for cultivated species of the human gut microbiota.</title>
        <authorList>
            <person name="Zou Y."/>
            <person name="Xue W."/>
            <person name="Luo G."/>
        </authorList>
    </citation>
    <scope>NUCLEOTIDE SEQUENCE [LARGE SCALE GENOMIC DNA]</scope>
    <source>
        <strain evidence="1 2">AF18-16LB</strain>
    </source>
</reference>
<accession>A0A412Q368</accession>
<dbReference type="Proteomes" id="UP000284296">
    <property type="component" value="Unassembled WGS sequence"/>
</dbReference>
<dbReference type="EMBL" id="QRXG01000012">
    <property type="protein sequence ID" value="RGT81081.1"/>
    <property type="molecule type" value="Genomic_DNA"/>
</dbReference>
<organism evidence="1 2">
    <name type="scientific">Agathobacter rectalis</name>
    <dbReference type="NCBI Taxonomy" id="39491"/>
    <lineage>
        <taxon>Bacteria</taxon>
        <taxon>Bacillati</taxon>
        <taxon>Bacillota</taxon>
        <taxon>Clostridia</taxon>
        <taxon>Lachnospirales</taxon>
        <taxon>Lachnospiraceae</taxon>
        <taxon>Agathobacter</taxon>
    </lineage>
</organism>
<gene>
    <name evidence="1" type="ORF">DWX06_08210</name>
</gene>